<feature type="domain" description="Pseudouridine synthase I TruA alpha/beta" evidence="6">
    <location>
        <begin position="30"/>
        <end position="118"/>
    </location>
</feature>
<dbReference type="Gene3D" id="3.30.70.580">
    <property type="entry name" value="Pseudouridine synthase I, catalytic domain, N-terminal subdomain"/>
    <property type="match status" value="1"/>
</dbReference>
<proteinExistence type="inferred from homology"/>
<dbReference type="EC" id="5.4.99.12" evidence="4"/>
<evidence type="ECO:0000256" key="1">
    <source>
        <dbReference type="ARBA" id="ARBA00009375"/>
    </source>
</evidence>
<sequence>MRRLVLEVLGVVVVVVVEGCMPVRYRFRVAYDGTSFAGWQLQPRCRTVQGTIEACLARRFGGTRVPIMGASRTDSGVHARGQMAHADLPTHVDCDKLEHSLNRMLPADVRVFDVEPAPPPAPWQAERSLPWHAIMNATGKRYIYRLRASRHPIDPMRRLYRATVSHRPMDFARFEAALDLFVGEHDFRAFTNNPRNYDPLETNRGTVRRINSIQLFDEGCGDASVVVDLDGALYKMIRNIVGTAVNIVSDTSSSRGALTLDDIPRLLQGDVDRSNNQGKPAPAHGLTLDTVYYDDDEQHPAATALSRNAPWSEYSARNHPGALSSTFLLSSSSSSSSSSSTPPPSDRPPW</sequence>
<dbReference type="EMBL" id="JAQMWT010000005">
    <property type="protein sequence ID" value="KAJ8614452.1"/>
    <property type="molecule type" value="Genomic_DNA"/>
</dbReference>
<gene>
    <name evidence="7" type="ORF">CTAYLR_000814</name>
</gene>
<evidence type="ECO:0000313" key="8">
    <source>
        <dbReference type="Proteomes" id="UP001230188"/>
    </source>
</evidence>
<dbReference type="InterPro" id="IPR001406">
    <property type="entry name" value="PsdUridine_synth_TruA"/>
</dbReference>
<accession>A0AAD7UQ87</accession>
<name>A0AAD7UQ87_9STRA</name>
<comment type="similarity">
    <text evidence="1 4">Belongs to the tRNA pseudouridine synthase TruA family.</text>
</comment>
<evidence type="ECO:0000256" key="3">
    <source>
        <dbReference type="ARBA" id="ARBA00023235"/>
    </source>
</evidence>
<dbReference type="GO" id="GO:0160147">
    <property type="term" value="F:tRNA pseudouridine(38-40) synthase activity"/>
    <property type="evidence" value="ECO:0007669"/>
    <property type="project" value="UniProtKB-EC"/>
</dbReference>
<protein>
    <recommendedName>
        <fullName evidence="4">tRNA pseudouridine synthase</fullName>
        <ecNumber evidence="4">5.4.99.12</ecNumber>
    </recommendedName>
</protein>
<dbReference type="SUPFAM" id="SSF55120">
    <property type="entry name" value="Pseudouridine synthase"/>
    <property type="match status" value="1"/>
</dbReference>
<dbReference type="PANTHER" id="PTHR11142:SF0">
    <property type="entry name" value="TRNA PSEUDOURIDINE SYNTHASE-LIKE 1"/>
    <property type="match status" value="1"/>
</dbReference>
<dbReference type="PANTHER" id="PTHR11142">
    <property type="entry name" value="PSEUDOURIDYLATE SYNTHASE"/>
    <property type="match status" value="1"/>
</dbReference>
<feature type="domain" description="Pseudouridine synthase I TruA alpha/beta" evidence="6">
    <location>
        <begin position="177"/>
        <end position="294"/>
    </location>
</feature>
<organism evidence="7 8">
    <name type="scientific">Chrysophaeum taylorii</name>
    <dbReference type="NCBI Taxonomy" id="2483200"/>
    <lineage>
        <taxon>Eukaryota</taxon>
        <taxon>Sar</taxon>
        <taxon>Stramenopiles</taxon>
        <taxon>Ochrophyta</taxon>
        <taxon>Pelagophyceae</taxon>
        <taxon>Pelagomonadales</taxon>
        <taxon>Pelagomonadaceae</taxon>
        <taxon>Chrysophaeum</taxon>
    </lineage>
</organism>
<dbReference type="InterPro" id="IPR020103">
    <property type="entry name" value="PsdUridine_synth_cat_dom_sf"/>
</dbReference>
<dbReference type="InterPro" id="IPR020094">
    <property type="entry name" value="TruA/RsuA/RluB/E/F_N"/>
</dbReference>
<evidence type="ECO:0000256" key="4">
    <source>
        <dbReference type="RuleBase" id="RU003792"/>
    </source>
</evidence>
<comment type="caution">
    <text evidence="7">The sequence shown here is derived from an EMBL/GenBank/DDBJ whole genome shotgun (WGS) entry which is preliminary data.</text>
</comment>
<dbReference type="GO" id="GO:0003723">
    <property type="term" value="F:RNA binding"/>
    <property type="evidence" value="ECO:0007669"/>
    <property type="project" value="InterPro"/>
</dbReference>
<keyword evidence="2 4" id="KW-0819">tRNA processing</keyword>
<dbReference type="InterPro" id="IPR020095">
    <property type="entry name" value="PsdUridine_synth_TruA_C"/>
</dbReference>
<evidence type="ECO:0000313" key="7">
    <source>
        <dbReference type="EMBL" id="KAJ8614452.1"/>
    </source>
</evidence>
<comment type="catalytic activity">
    <reaction evidence="4">
        <text>uridine(38/39/40) in tRNA = pseudouridine(38/39/40) in tRNA</text>
        <dbReference type="Rhea" id="RHEA:22376"/>
        <dbReference type="Rhea" id="RHEA-COMP:10085"/>
        <dbReference type="Rhea" id="RHEA-COMP:10087"/>
        <dbReference type="ChEBI" id="CHEBI:65314"/>
        <dbReference type="ChEBI" id="CHEBI:65315"/>
        <dbReference type="EC" id="5.4.99.12"/>
    </reaction>
</comment>
<dbReference type="Proteomes" id="UP001230188">
    <property type="component" value="Unassembled WGS sequence"/>
</dbReference>
<dbReference type="GO" id="GO:0031119">
    <property type="term" value="P:tRNA pseudouridine synthesis"/>
    <property type="evidence" value="ECO:0007669"/>
    <property type="project" value="TreeGrafter"/>
</dbReference>
<dbReference type="Pfam" id="PF01416">
    <property type="entry name" value="PseudoU_synth_1"/>
    <property type="match status" value="2"/>
</dbReference>
<dbReference type="AlphaFoldDB" id="A0AAD7UQ87"/>
<dbReference type="InterPro" id="IPR020097">
    <property type="entry name" value="PsdUridine_synth_TruA_a/b_dom"/>
</dbReference>
<feature type="compositionally biased region" description="Low complexity" evidence="5">
    <location>
        <begin position="325"/>
        <end position="340"/>
    </location>
</feature>
<keyword evidence="8" id="KW-1185">Reference proteome</keyword>
<evidence type="ECO:0000259" key="6">
    <source>
        <dbReference type="Pfam" id="PF01416"/>
    </source>
</evidence>
<keyword evidence="3 4" id="KW-0413">Isomerase</keyword>
<feature type="region of interest" description="Disordered" evidence="5">
    <location>
        <begin position="325"/>
        <end position="350"/>
    </location>
</feature>
<dbReference type="HAMAP" id="MF_00171">
    <property type="entry name" value="TruA"/>
    <property type="match status" value="1"/>
</dbReference>
<dbReference type="CDD" id="cd02570">
    <property type="entry name" value="PseudoU_synth_EcTruA"/>
    <property type="match status" value="1"/>
</dbReference>
<evidence type="ECO:0000256" key="5">
    <source>
        <dbReference type="SAM" id="MobiDB-lite"/>
    </source>
</evidence>
<reference evidence="7" key="1">
    <citation type="submission" date="2023-01" db="EMBL/GenBank/DDBJ databases">
        <title>Metagenome sequencing of chrysophaentin producing Chrysophaeum taylorii.</title>
        <authorList>
            <person name="Davison J."/>
            <person name="Bewley C."/>
        </authorList>
    </citation>
    <scope>NUCLEOTIDE SEQUENCE</scope>
    <source>
        <strain evidence="7">NIES-1699</strain>
    </source>
</reference>
<dbReference type="Gene3D" id="3.30.70.660">
    <property type="entry name" value="Pseudouridine synthase I, catalytic domain, C-terminal subdomain"/>
    <property type="match status" value="1"/>
</dbReference>
<evidence type="ECO:0000256" key="2">
    <source>
        <dbReference type="ARBA" id="ARBA00022694"/>
    </source>
</evidence>
<feature type="compositionally biased region" description="Pro residues" evidence="5">
    <location>
        <begin position="341"/>
        <end position="350"/>
    </location>
</feature>